<dbReference type="GeneID" id="94374920"/>
<dbReference type="InterPro" id="IPR017055">
    <property type="entry name" value="Sig_transdc_His_kinase_DctB"/>
</dbReference>
<evidence type="ECO:0000256" key="2">
    <source>
        <dbReference type="ARBA" id="ARBA00004651"/>
    </source>
</evidence>
<dbReference type="CDD" id="cd00082">
    <property type="entry name" value="HisKA"/>
    <property type="match status" value="1"/>
</dbReference>
<keyword evidence="10 13" id="KW-1133">Transmembrane helix</keyword>
<evidence type="ECO:0000313" key="15">
    <source>
        <dbReference type="EMBL" id="QYC11625.1"/>
    </source>
</evidence>
<evidence type="ECO:0000313" key="16">
    <source>
        <dbReference type="Proteomes" id="UP000824334"/>
    </source>
</evidence>
<feature type="domain" description="Histidine kinase" evidence="14">
    <location>
        <begin position="397"/>
        <end position="608"/>
    </location>
</feature>
<evidence type="ECO:0000256" key="5">
    <source>
        <dbReference type="ARBA" id="ARBA00022679"/>
    </source>
</evidence>
<keyword evidence="16" id="KW-1185">Reference proteome</keyword>
<dbReference type="InterPro" id="IPR005467">
    <property type="entry name" value="His_kinase_dom"/>
</dbReference>
<comment type="subcellular location">
    <subcellularLocation>
        <location evidence="2">Cell membrane</location>
        <topology evidence="2">Multi-pass membrane protein</topology>
    </subcellularLocation>
</comment>
<gene>
    <name evidence="15" type="ORF">KWG56_06570</name>
</gene>
<evidence type="ECO:0000256" key="6">
    <source>
        <dbReference type="ARBA" id="ARBA00022692"/>
    </source>
</evidence>
<dbReference type="Proteomes" id="UP000824334">
    <property type="component" value="Chromosome"/>
</dbReference>
<sequence>MLPHTVRIPIHILRRALAARYRLLTLTGLGLAAAAALAIWMSAQWVHTAAQQQTDAAARDQAEKHAQMLASELQKFRLLPLVLSEYPDVHAALSGGSPRAVQSLNTKLELLAQRTDAAAIYVTNSHGDTLAASNWNEPGSFVGENFSFRPYIQGAMAHGEAELFAVGAVTGRPGLFIARRIDEDGRALGVIVVKIDFAKLESLWARESGRTAIIESHGVVIITGHDPWRFRATRPTTPAEQAEIHRTMQFGSLSLDQVDLDPNAEGYLTLPDHDGPYRIAETPAALHGARLVHFEPLEPARTRAASNARLTLFSLIGAGALAFAVFWRIHMRRLAQTDMQQMLEDQVSARTAELRQANDRLKSESQRRMAADSRWRAAREELAQANRLSTIGQVTTGVAHEINQPIAAIRAFAENTGRFIDRKDVDRAKSNLTSIVELVDRVGKITTELRRFARRGTPAIQAVSLTEAVDGALLLIGDSLRANGVTLEWAGLTQDVQVTADRIRLEQILINLIQNARDALADTAAARIAIDVRTDDPERIYVTVHDNGPGLGPDIARTIFTPFVTTKPDGLGLGLGIARDIAREFGGALNIAPSRLGGAAFCITLRRA</sequence>
<keyword evidence="8 15" id="KW-0418">Kinase</keyword>
<reference evidence="15 16" key="1">
    <citation type="submission" date="2021-07" db="EMBL/GenBank/DDBJ databases">
        <title>Isolation and characterization of bacteria from a gold mining with a capacity of golden bioaccumulation.</title>
        <authorList>
            <person name="Yang X.J."/>
        </authorList>
    </citation>
    <scope>NUCLEOTIDE SEQUENCE [LARGE SCALE GENOMIC DNA]</scope>
    <source>
        <strain evidence="15 16">Au29</strain>
    </source>
</reference>
<keyword evidence="9" id="KW-0067">ATP-binding</keyword>
<name>A0ABX8TNW6_9CAUL</name>
<dbReference type="InterPro" id="IPR033479">
    <property type="entry name" value="dCache_1"/>
</dbReference>
<evidence type="ECO:0000256" key="13">
    <source>
        <dbReference type="SAM" id="Phobius"/>
    </source>
</evidence>
<accession>A0ABX8TNW6</accession>
<proteinExistence type="predicted"/>
<dbReference type="CDD" id="cd12914">
    <property type="entry name" value="PDC1_DGC_like"/>
    <property type="match status" value="1"/>
</dbReference>
<keyword evidence="7" id="KW-0547">Nucleotide-binding</keyword>
<keyword evidence="12 13" id="KW-0472">Membrane</keyword>
<dbReference type="Pfam" id="PF02743">
    <property type="entry name" value="dCache_1"/>
    <property type="match status" value="1"/>
</dbReference>
<dbReference type="Pfam" id="PF00512">
    <property type="entry name" value="HisKA"/>
    <property type="match status" value="1"/>
</dbReference>
<dbReference type="InterPro" id="IPR003594">
    <property type="entry name" value="HATPase_dom"/>
</dbReference>
<keyword evidence="6 13" id="KW-0812">Transmembrane</keyword>
<dbReference type="SMART" id="SM00388">
    <property type="entry name" value="HisKA"/>
    <property type="match status" value="1"/>
</dbReference>
<dbReference type="PANTHER" id="PTHR43065">
    <property type="entry name" value="SENSOR HISTIDINE KINASE"/>
    <property type="match status" value="1"/>
</dbReference>
<dbReference type="PANTHER" id="PTHR43065:SF46">
    <property type="entry name" value="C4-DICARBOXYLATE TRANSPORT SENSOR PROTEIN DCTB"/>
    <property type="match status" value="1"/>
</dbReference>
<dbReference type="RefSeq" id="WP_219354179.1">
    <property type="nucleotide sequence ID" value="NZ_CP080034.1"/>
</dbReference>
<dbReference type="PIRSF" id="PIRSF036431">
    <property type="entry name" value="STHK_DctB"/>
    <property type="match status" value="1"/>
</dbReference>
<organism evidence="15 16">
    <name type="scientific">Brevundimonas nasdae</name>
    <dbReference type="NCBI Taxonomy" id="172043"/>
    <lineage>
        <taxon>Bacteria</taxon>
        <taxon>Pseudomonadati</taxon>
        <taxon>Pseudomonadota</taxon>
        <taxon>Alphaproteobacteria</taxon>
        <taxon>Caulobacterales</taxon>
        <taxon>Caulobacteraceae</taxon>
        <taxon>Brevundimonas</taxon>
    </lineage>
</organism>
<dbReference type="Pfam" id="PF02518">
    <property type="entry name" value="HATPase_c"/>
    <property type="match status" value="1"/>
</dbReference>
<evidence type="ECO:0000256" key="8">
    <source>
        <dbReference type="ARBA" id="ARBA00022777"/>
    </source>
</evidence>
<evidence type="ECO:0000256" key="1">
    <source>
        <dbReference type="ARBA" id="ARBA00000085"/>
    </source>
</evidence>
<protein>
    <recommendedName>
        <fullName evidence="3">histidine kinase</fullName>
        <ecNumber evidence="3">2.7.13.3</ecNumber>
    </recommendedName>
</protein>
<evidence type="ECO:0000256" key="7">
    <source>
        <dbReference type="ARBA" id="ARBA00022741"/>
    </source>
</evidence>
<dbReference type="GO" id="GO:0016301">
    <property type="term" value="F:kinase activity"/>
    <property type="evidence" value="ECO:0007669"/>
    <property type="project" value="UniProtKB-KW"/>
</dbReference>
<dbReference type="SMART" id="SM00387">
    <property type="entry name" value="HATPase_c"/>
    <property type="match status" value="1"/>
</dbReference>
<dbReference type="InterPro" id="IPR003661">
    <property type="entry name" value="HisK_dim/P_dom"/>
</dbReference>
<keyword evidence="5" id="KW-0808">Transferase</keyword>
<dbReference type="PROSITE" id="PS50109">
    <property type="entry name" value="HIS_KIN"/>
    <property type="match status" value="1"/>
</dbReference>
<feature type="transmembrane region" description="Helical" evidence="13">
    <location>
        <begin position="310"/>
        <end position="329"/>
    </location>
</feature>
<feature type="transmembrane region" description="Helical" evidence="13">
    <location>
        <begin position="21"/>
        <end position="43"/>
    </location>
</feature>
<evidence type="ECO:0000256" key="4">
    <source>
        <dbReference type="ARBA" id="ARBA00022475"/>
    </source>
</evidence>
<evidence type="ECO:0000256" key="3">
    <source>
        <dbReference type="ARBA" id="ARBA00012438"/>
    </source>
</evidence>
<keyword evidence="11" id="KW-0902">Two-component regulatory system</keyword>
<evidence type="ECO:0000256" key="10">
    <source>
        <dbReference type="ARBA" id="ARBA00022989"/>
    </source>
</evidence>
<evidence type="ECO:0000256" key="9">
    <source>
        <dbReference type="ARBA" id="ARBA00022840"/>
    </source>
</evidence>
<dbReference type="EC" id="2.7.13.3" evidence="3"/>
<evidence type="ECO:0000256" key="12">
    <source>
        <dbReference type="ARBA" id="ARBA00023136"/>
    </source>
</evidence>
<keyword evidence="4" id="KW-1003">Cell membrane</keyword>
<evidence type="ECO:0000256" key="11">
    <source>
        <dbReference type="ARBA" id="ARBA00023012"/>
    </source>
</evidence>
<comment type="catalytic activity">
    <reaction evidence="1">
        <text>ATP + protein L-histidine = ADP + protein N-phospho-L-histidine.</text>
        <dbReference type="EC" id="2.7.13.3"/>
    </reaction>
</comment>
<evidence type="ECO:0000259" key="14">
    <source>
        <dbReference type="PROSITE" id="PS50109"/>
    </source>
</evidence>
<dbReference type="EMBL" id="CP080034">
    <property type="protein sequence ID" value="QYC11625.1"/>
    <property type="molecule type" value="Genomic_DNA"/>
</dbReference>